<gene>
    <name evidence="4" type="primary">LOC105165069</name>
</gene>
<feature type="domain" description="Endonuclease/exonuclease/phosphatase" evidence="2">
    <location>
        <begin position="201"/>
        <end position="421"/>
    </location>
</feature>
<protein>
    <submittedName>
        <fullName evidence="4">Carbon catabolite repressor protein 4 homolog 6</fullName>
    </submittedName>
</protein>
<proteinExistence type="predicted"/>
<dbReference type="PANTHER" id="PTHR12121:SF85">
    <property type="entry name" value="CARBON CATABOLITE REPRESSOR PROTEIN 4 HOMOLOG 6"/>
    <property type="match status" value="1"/>
</dbReference>
<feature type="compositionally biased region" description="Polar residues" evidence="1">
    <location>
        <begin position="601"/>
        <end position="622"/>
    </location>
</feature>
<feature type="compositionally biased region" description="Polar residues" evidence="1">
    <location>
        <begin position="83"/>
        <end position="106"/>
    </location>
</feature>
<keyword evidence="3" id="KW-1185">Reference proteome</keyword>
<feature type="region of interest" description="Disordered" evidence="1">
    <location>
        <begin position="30"/>
        <end position="51"/>
    </location>
</feature>
<dbReference type="Proteomes" id="UP000504604">
    <property type="component" value="Linkage group LG6"/>
</dbReference>
<dbReference type="RefSeq" id="XP_020549882.1">
    <property type="nucleotide sequence ID" value="XM_020694223.1"/>
</dbReference>
<feature type="region of interest" description="Disordered" evidence="1">
    <location>
        <begin position="70"/>
        <end position="140"/>
    </location>
</feature>
<dbReference type="InterPro" id="IPR050410">
    <property type="entry name" value="CCR4/nocturin_mRNA_transcr"/>
</dbReference>
<dbReference type="GeneID" id="105165069"/>
<evidence type="ECO:0000313" key="4">
    <source>
        <dbReference type="RefSeq" id="XP_020549882.1"/>
    </source>
</evidence>
<feature type="compositionally biased region" description="Basic and acidic residues" evidence="1">
    <location>
        <begin position="36"/>
        <end position="51"/>
    </location>
</feature>
<dbReference type="InterPro" id="IPR036691">
    <property type="entry name" value="Endo/exonu/phosph_ase_sf"/>
</dbReference>
<reference evidence="4" key="1">
    <citation type="submission" date="2025-08" db="UniProtKB">
        <authorList>
            <consortium name="RefSeq"/>
        </authorList>
    </citation>
    <scope>IDENTIFICATION</scope>
</reference>
<feature type="compositionally biased region" description="Basic and acidic residues" evidence="1">
    <location>
        <begin position="499"/>
        <end position="512"/>
    </location>
</feature>
<dbReference type="KEGG" id="sind:105165069"/>
<organism evidence="3 4">
    <name type="scientific">Sesamum indicum</name>
    <name type="common">Oriental sesame</name>
    <name type="synonym">Sesamum orientale</name>
    <dbReference type="NCBI Taxonomy" id="4182"/>
    <lineage>
        <taxon>Eukaryota</taxon>
        <taxon>Viridiplantae</taxon>
        <taxon>Streptophyta</taxon>
        <taxon>Embryophyta</taxon>
        <taxon>Tracheophyta</taxon>
        <taxon>Spermatophyta</taxon>
        <taxon>Magnoliopsida</taxon>
        <taxon>eudicotyledons</taxon>
        <taxon>Gunneridae</taxon>
        <taxon>Pentapetalae</taxon>
        <taxon>asterids</taxon>
        <taxon>lamiids</taxon>
        <taxon>Lamiales</taxon>
        <taxon>Pedaliaceae</taxon>
        <taxon>Sesamum</taxon>
    </lineage>
</organism>
<dbReference type="InterPro" id="IPR005135">
    <property type="entry name" value="Endo/exonuclease/phosphatase"/>
</dbReference>
<sequence>MNRRPPSFRPLAVAAISDAGMSYRPYFRGGRPHGRSYSERPFRPASGERGEFVSGDSHFRAVQDANRGFRPSYNAVPPPPQYVTGQQLYGPGSQSYRPGPPVSQQLPGPRPYGQPRQVGPAFGNYQQFRPQQRPQHFRQRAPKPLDYRDWEYAKPGPPRHCVLADYLATDHWQKLYFHIPRYIMDWNWRKKNITFELGLWSADILCFQEVDRFQDIAAELKPRGYNGIWKMRTGDPADGCAIFWHASRFKLLHEESIEYNKLGLRDNVAQICVFETLSGQNKNNAASTMSPRQDFCFIYYLDLPMISQNFVFQTGKMKEEKKKNVPLQEGDTGVLVLLSDSCIVLKYSSWKCMLVFTYFFDYIFLYQIRVLLDRAHAVSKLWDDAPVVICGDFNCTPKSPMYNFIREQKLDLSELARDQVSGQASAEIRPSRPSSPDFRSQAANDSIQAATVYSQKRQEPDLPLDAQKLIYPRCSPDTSSTGSYSEPGRSVVGDTPESCIKRSNESHSHDTADSCSSKSILAPSVQHDVLNERLSSAEDNTESPIHPATGTNEVAFMECSGEDIHSKETELREQVESNLQTFYKAPDNEIKPLCLPDNHSNDLTETSESKGTYDSNKSQLEGPSEKLFSNSLGVTSSKFLGVASSVSAVNNNHGNLSYSSTSYECVSADFTLDEKFGDLTLNITDGVTHELSEDSESFLSELHSTGQSSFPADLDPSSPSQKLHSCGGEILDENNNVNNDIILPVENSSYNPSAWTPAETQIATGSADCKIMEHPLKLTSAYAEVENASGLRDSSGDPLITSYHRRFSGTVDYIWHSEGLQTAKVLAPIPKHVMQQTRGFPTKKWGSDHIALVSEFAFTKDISSEKPSQ</sequence>
<feature type="region of interest" description="Disordered" evidence="1">
    <location>
        <begin position="472"/>
        <end position="517"/>
    </location>
</feature>
<feature type="region of interest" description="Disordered" evidence="1">
    <location>
        <begin position="421"/>
        <end position="441"/>
    </location>
</feature>
<accession>A0A8M8UTK3</accession>
<name>A0A8M8UTK3_SESIN</name>
<evidence type="ECO:0000259" key="2">
    <source>
        <dbReference type="Pfam" id="PF03372"/>
    </source>
</evidence>
<dbReference type="Pfam" id="PF03372">
    <property type="entry name" value="Exo_endo_phos"/>
    <property type="match status" value="1"/>
</dbReference>
<dbReference type="Gene3D" id="3.60.10.10">
    <property type="entry name" value="Endonuclease/exonuclease/phosphatase"/>
    <property type="match status" value="3"/>
</dbReference>
<feature type="compositionally biased region" description="Low complexity" evidence="1">
    <location>
        <begin position="431"/>
        <end position="440"/>
    </location>
</feature>
<dbReference type="AlphaFoldDB" id="A0A8M8UTK3"/>
<dbReference type="SUPFAM" id="SSF56219">
    <property type="entry name" value="DNase I-like"/>
    <property type="match status" value="2"/>
</dbReference>
<evidence type="ECO:0000256" key="1">
    <source>
        <dbReference type="SAM" id="MobiDB-lite"/>
    </source>
</evidence>
<dbReference type="OrthoDB" id="428734at2759"/>
<feature type="region of interest" description="Disordered" evidence="1">
    <location>
        <begin position="593"/>
        <end position="622"/>
    </location>
</feature>
<dbReference type="GO" id="GO:0000175">
    <property type="term" value="F:3'-5'-RNA exonuclease activity"/>
    <property type="evidence" value="ECO:0007669"/>
    <property type="project" value="TreeGrafter"/>
</dbReference>
<evidence type="ECO:0000313" key="3">
    <source>
        <dbReference type="Proteomes" id="UP000504604"/>
    </source>
</evidence>
<dbReference type="PANTHER" id="PTHR12121">
    <property type="entry name" value="CARBON CATABOLITE REPRESSOR PROTEIN 4"/>
    <property type="match status" value="1"/>
</dbReference>